<proteinExistence type="predicted"/>
<keyword evidence="1" id="KW-0812">Transmembrane</keyword>
<gene>
    <name evidence="2" type="ORF">CSA61_02150</name>
</gene>
<name>A0A2G6JAJ1_NEPCE</name>
<dbReference type="Proteomes" id="UP000242733">
    <property type="component" value="Unassembled WGS sequence"/>
</dbReference>
<dbReference type="AlphaFoldDB" id="A0A2G6JAJ1"/>
<keyword evidence="1" id="KW-0472">Membrane</keyword>
<evidence type="ECO:0000313" key="2">
    <source>
        <dbReference type="EMBL" id="PIE20444.1"/>
    </source>
</evidence>
<reference evidence="2 3" key="1">
    <citation type="submission" date="2017-10" db="EMBL/GenBank/DDBJ databases">
        <title>Novel microbial diversity and functional potential in the marine mammal oral microbiome.</title>
        <authorList>
            <person name="Dudek N.K."/>
            <person name="Sun C.L."/>
            <person name="Burstein D."/>
            <person name="Kantor R.S."/>
            <person name="Aliaga Goltsman D.S."/>
            <person name="Bik E.M."/>
            <person name="Thomas B.C."/>
            <person name="Banfield J.F."/>
            <person name="Relman D.A."/>
        </authorList>
    </citation>
    <scope>NUCLEOTIDE SEQUENCE [LARGE SCALE GENOMIC DNA]</scope>
    <source>
        <strain evidence="2">DOLJORAL78_49_30</strain>
    </source>
</reference>
<evidence type="ECO:0000313" key="3">
    <source>
        <dbReference type="Proteomes" id="UP000242733"/>
    </source>
</evidence>
<comment type="caution">
    <text evidence="2">The sequence shown here is derived from an EMBL/GenBank/DDBJ whole genome shotgun (WGS) entry which is preliminary data.</text>
</comment>
<accession>A0A2G6JAJ1</accession>
<protein>
    <submittedName>
        <fullName evidence="2">Uncharacterized protein</fullName>
    </submittedName>
</protein>
<dbReference type="EMBL" id="PDSG01000007">
    <property type="protein sequence ID" value="PIE20444.1"/>
    <property type="molecule type" value="Genomic_DNA"/>
</dbReference>
<organism evidence="2 3">
    <name type="scientific">Neptuniibacter caesariensis</name>
    <dbReference type="NCBI Taxonomy" id="207954"/>
    <lineage>
        <taxon>Bacteria</taxon>
        <taxon>Pseudomonadati</taxon>
        <taxon>Pseudomonadota</taxon>
        <taxon>Gammaproteobacteria</taxon>
        <taxon>Oceanospirillales</taxon>
        <taxon>Oceanospirillaceae</taxon>
        <taxon>Neptuniibacter</taxon>
    </lineage>
</organism>
<feature type="transmembrane region" description="Helical" evidence="1">
    <location>
        <begin position="60"/>
        <end position="82"/>
    </location>
</feature>
<sequence>MTVVDARSWKSVTGGKPSGKIRHYSTFDFSEMHIITESETENHQLLNENRSFLVRKYKSYLKRMAICEKIALTFFLNLLFWAKRPGA</sequence>
<keyword evidence="1" id="KW-1133">Transmembrane helix</keyword>
<evidence type="ECO:0000256" key="1">
    <source>
        <dbReference type="SAM" id="Phobius"/>
    </source>
</evidence>